<comment type="caution">
    <text evidence="1">The sequence shown here is derived from an EMBL/GenBank/DDBJ whole genome shotgun (WGS) entry which is preliminary data.</text>
</comment>
<evidence type="ECO:0000313" key="1">
    <source>
        <dbReference type="EMBL" id="TCV82928.1"/>
    </source>
</evidence>
<sequence>MKFSPTSLLNPALFSFAVLTDRAQNQICDRPKSTVKSKSEEIFIGRQTHTEISQEYHTDTLATISGLEIELVAACIGSTHYALFVPELGRQAGQTLNIVQ</sequence>
<protein>
    <submittedName>
        <fullName evidence="1">Uncharacterized protein</fullName>
    </submittedName>
</protein>
<dbReference type="AlphaFoldDB" id="A0A4R3XXD5"/>
<gene>
    <name evidence="1" type="ORF">EDC63_11857</name>
</gene>
<proteinExistence type="predicted"/>
<organism evidence="1 2">
    <name type="scientific">Sulfurirhabdus autotrophica</name>
    <dbReference type="NCBI Taxonomy" id="1706046"/>
    <lineage>
        <taxon>Bacteria</taxon>
        <taxon>Pseudomonadati</taxon>
        <taxon>Pseudomonadota</taxon>
        <taxon>Betaproteobacteria</taxon>
        <taxon>Nitrosomonadales</taxon>
        <taxon>Sulfuricellaceae</taxon>
        <taxon>Sulfurirhabdus</taxon>
    </lineage>
</organism>
<keyword evidence="2" id="KW-1185">Reference proteome</keyword>
<evidence type="ECO:0000313" key="2">
    <source>
        <dbReference type="Proteomes" id="UP000295367"/>
    </source>
</evidence>
<reference evidence="1 2" key="1">
    <citation type="submission" date="2019-03" db="EMBL/GenBank/DDBJ databases">
        <title>Genomic Encyclopedia of Type Strains, Phase IV (KMG-IV): sequencing the most valuable type-strain genomes for metagenomic binning, comparative biology and taxonomic classification.</title>
        <authorList>
            <person name="Goeker M."/>
        </authorList>
    </citation>
    <scope>NUCLEOTIDE SEQUENCE [LARGE SCALE GENOMIC DNA]</scope>
    <source>
        <strain evidence="1 2">DSM 100309</strain>
    </source>
</reference>
<dbReference type="Proteomes" id="UP000295367">
    <property type="component" value="Unassembled WGS sequence"/>
</dbReference>
<dbReference type="EMBL" id="SMCO01000018">
    <property type="protein sequence ID" value="TCV82928.1"/>
    <property type="molecule type" value="Genomic_DNA"/>
</dbReference>
<dbReference type="RefSeq" id="WP_124946475.1">
    <property type="nucleotide sequence ID" value="NZ_BHVT01000035.1"/>
</dbReference>
<name>A0A4R3XXD5_9PROT</name>
<accession>A0A4R3XXD5</accession>